<keyword evidence="3 7" id="KW-0489">Methyltransferase</keyword>
<evidence type="ECO:0000256" key="5">
    <source>
        <dbReference type="ARBA" id="ARBA00022691"/>
    </source>
</evidence>
<dbReference type="UniPathway" id="UPA00148"/>
<keyword evidence="5" id="KW-0949">S-adenosyl-L-methionine</keyword>
<dbReference type="OrthoDB" id="9787825at2"/>
<gene>
    <name evidence="7" type="primary">cbiT</name>
    <name evidence="7" type="ORF">CXU22_05565</name>
</gene>
<evidence type="ECO:0000256" key="4">
    <source>
        <dbReference type="ARBA" id="ARBA00022679"/>
    </source>
</evidence>
<reference evidence="7 8" key="1">
    <citation type="journal article" date="2017" name="BMC Genomics">
        <title>Genome sequencing of 39 Akkermansia muciniphila isolates reveals its population structure, genomic and functional diverisity, and global distribution in mammalian gut microbiotas.</title>
        <authorList>
            <person name="Guo X."/>
            <person name="Li S."/>
            <person name="Zhang J."/>
            <person name="Wu F."/>
            <person name="Li X."/>
            <person name="Wu D."/>
            <person name="Zhang M."/>
            <person name="Ou Z."/>
            <person name="Jie Z."/>
            <person name="Yan Q."/>
            <person name="Li P."/>
            <person name="Yi J."/>
            <person name="Peng Y."/>
        </authorList>
    </citation>
    <scope>NUCLEOTIDE SEQUENCE [LARGE SCALE GENOMIC DNA]</scope>
    <source>
        <strain evidence="7 8">GP24</strain>
    </source>
</reference>
<evidence type="ECO:0000256" key="1">
    <source>
        <dbReference type="ARBA" id="ARBA00004953"/>
    </source>
</evidence>
<dbReference type="CDD" id="cd11644">
    <property type="entry name" value="Precorrin-6Y-MT"/>
    <property type="match status" value="1"/>
</dbReference>
<dbReference type="NCBIfam" id="TIGR02469">
    <property type="entry name" value="CbiT"/>
    <property type="match status" value="1"/>
</dbReference>
<dbReference type="Pfam" id="PF00590">
    <property type="entry name" value="TP_methylase"/>
    <property type="match status" value="1"/>
</dbReference>
<dbReference type="InterPro" id="IPR035996">
    <property type="entry name" value="4pyrrol_Methylase_sf"/>
</dbReference>
<keyword evidence="2" id="KW-0169">Cobalamin biosynthesis</keyword>
<dbReference type="PANTHER" id="PTHR43182">
    <property type="entry name" value="COBALT-PRECORRIN-6B C(15)-METHYLTRANSFERASE (DECARBOXYLATING)"/>
    <property type="match status" value="1"/>
</dbReference>
<dbReference type="InterPro" id="IPR050714">
    <property type="entry name" value="Cobalamin_biosynth_MTase"/>
</dbReference>
<comment type="caution">
    <text evidence="7">The sequence shown here is derived from an EMBL/GenBank/DDBJ whole genome shotgun (WGS) entry which is preliminary data.</text>
</comment>
<dbReference type="SUPFAM" id="SSF53790">
    <property type="entry name" value="Tetrapyrrole methylase"/>
    <property type="match status" value="1"/>
</dbReference>
<dbReference type="InterPro" id="IPR014008">
    <property type="entry name" value="Cbl_synth_MTase_CbiT"/>
</dbReference>
<proteinExistence type="predicted"/>
<dbReference type="GO" id="GO:0032259">
    <property type="term" value="P:methylation"/>
    <property type="evidence" value="ECO:0007669"/>
    <property type="project" value="UniProtKB-KW"/>
</dbReference>
<dbReference type="SUPFAM" id="SSF53335">
    <property type="entry name" value="S-adenosyl-L-methionine-dependent methyltransferases"/>
    <property type="match status" value="1"/>
</dbReference>
<dbReference type="CDD" id="cd02440">
    <property type="entry name" value="AdoMet_MTases"/>
    <property type="match status" value="1"/>
</dbReference>
<dbReference type="AlphaFoldDB" id="A0A2N8HDT6"/>
<dbReference type="PANTHER" id="PTHR43182:SF1">
    <property type="entry name" value="COBALT-PRECORRIN-7 C(5)-METHYLTRANSFERASE"/>
    <property type="match status" value="1"/>
</dbReference>
<dbReference type="InterPro" id="IPR014777">
    <property type="entry name" value="4pyrrole_Mease_sub1"/>
</dbReference>
<accession>A0A2N8HDT6</accession>
<evidence type="ECO:0000259" key="6">
    <source>
        <dbReference type="Pfam" id="PF00590"/>
    </source>
</evidence>
<dbReference type="GO" id="GO:0009236">
    <property type="term" value="P:cobalamin biosynthetic process"/>
    <property type="evidence" value="ECO:0007669"/>
    <property type="project" value="UniProtKB-UniPathway"/>
</dbReference>
<protein>
    <submittedName>
        <fullName evidence="7">Precorrin-6Y C5,15-methyltransferase (Decarboxylating) subunit CbiT</fullName>
    </submittedName>
</protein>
<dbReference type="Gene3D" id="3.40.50.150">
    <property type="entry name" value="Vaccinia Virus protein VP39"/>
    <property type="match status" value="1"/>
</dbReference>
<keyword evidence="4 7" id="KW-0808">Transferase</keyword>
<comment type="pathway">
    <text evidence="1">Cofactor biosynthesis; adenosylcobalamin biosynthesis.</text>
</comment>
<dbReference type="GO" id="GO:0008276">
    <property type="term" value="F:protein methyltransferase activity"/>
    <property type="evidence" value="ECO:0007669"/>
    <property type="project" value="InterPro"/>
</dbReference>
<dbReference type="EMBL" id="PJKA01000010">
    <property type="protein sequence ID" value="PNC18105.1"/>
    <property type="molecule type" value="Genomic_DNA"/>
</dbReference>
<evidence type="ECO:0000256" key="3">
    <source>
        <dbReference type="ARBA" id="ARBA00022603"/>
    </source>
</evidence>
<dbReference type="InterPro" id="IPR000878">
    <property type="entry name" value="4pyrrol_Mease"/>
</dbReference>
<evidence type="ECO:0000256" key="2">
    <source>
        <dbReference type="ARBA" id="ARBA00022573"/>
    </source>
</evidence>
<evidence type="ECO:0000313" key="8">
    <source>
        <dbReference type="Proteomes" id="UP000236000"/>
    </source>
</evidence>
<dbReference type="Proteomes" id="UP000236000">
    <property type="component" value="Unassembled WGS sequence"/>
</dbReference>
<feature type="domain" description="Tetrapyrrole methylase" evidence="6">
    <location>
        <begin position="43"/>
        <end position="194"/>
    </location>
</feature>
<sequence>MPPLTVFSCGIGPLHPSPALLGKLAEAQSLYASAALLKECPPCNARRIPIGRNAREQAREALEEARQGGNVVVLASGDALFHGMGGTLQSLACDKDRLEFIPAPTAFQALFHRLGMPWDRARCFSAHSTEDIPWGDILAQPLPVLYGGHPFTACRLAGEAIQFHPPAAQRSAVAAECLGTPGERILKGTLAELAREECAPTSMLLLLPDERSGAAPILPLGLTADFYEKENNLITAEEVRAVILSKLRLPAWGVLWDVGAGSGSIGLEAAALRPGLSVYGLERQESRLELIRRNCRKLGCVNYACMQGEAPEALAALPAPDRVFLGGGGAALESILQACFDALNPGGLLVASAVTTESEHLLYGWNAAARTGMFSLDIASESPIAGTYHHLRHGNRITLFTYSRA</sequence>
<dbReference type="RefSeq" id="WP_102713402.1">
    <property type="nucleotide sequence ID" value="NZ_PJKA01000010.1"/>
</dbReference>
<dbReference type="InterPro" id="IPR012818">
    <property type="entry name" value="CbiE"/>
</dbReference>
<evidence type="ECO:0000313" key="7">
    <source>
        <dbReference type="EMBL" id="PNC18105.1"/>
    </source>
</evidence>
<dbReference type="InterPro" id="IPR029063">
    <property type="entry name" value="SAM-dependent_MTases_sf"/>
</dbReference>
<name>A0A2N8HDT6_9BACT</name>
<dbReference type="Gene3D" id="3.40.1010.10">
    <property type="entry name" value="Cobalt-precorrin-4 Transmethylase, Domain 1"/>
    <property type="match status" value="1"/>
</dbReference>
<organism evidence="7 8">
    <name type="scientific">Akkermansia muciniphila</name>
    <dbReference type="NCBI Taxonomy" id="239935"/>
    <lineage>
        <taxon>Bacteria</taxon>
        <taxon>Pseudomonadati</taxon>
        <taxon>Verrucomicrobiota</taxon>
        <taxon>Verrucomicrobiia</taxon>
        <taxon>Verrucomicrobiales</taxon>
        <taxon>Akkermansiaceae</taxon>
        <taxon>Akkermansia</taxon>
    </lineage>
</organism>